<keyword evidence="4" id="KW-0472">Membrane</keyword>
<dbReference type="Pfam" id="PF03015">
    <property type="entry name" value="Sterile"/>
    <property type="match status" value="1"/>
</dbReference>
<gene>
    <name evidence="7" type="primary">Contig8943.g9561</name>
    <name evidence="7" type="ORF">STYLEM_2871</name>
</gene>
<dbReference type="CDD" id="cd05236">
    <property type="entry name" value="FAR-N_SDR_e"/>
    <property type="match status" value="1"/>
</dbReference>
<dbReference type="GO" id="GO:0006072">
    <property type="term" value="P:glycerol-3-phosphate metabolic process"/>
    <property type="evidence" value="ECO:0007669"/>
    <property type="project" value="TreeGrafter"/>
</dbReference>
<evidence type="ECO:0000256" key="5">
    <source>
        <dbReference type="ARBA" id="ARBA00023315"/>
    </source>
</evidence>
<evidence type="ECO:0000313" key="7">
    <source>
        <dbReference type="EMBL" id="CDW73882.1"/>
    </source>
</evidence>
<evidence type="ECO:0000256" key="4">
    <source>
        <dbReference type="ARBA" id="ARBA00023136"/>
    </source>
</evidence>
<dbReference type="SUPFAM" id="SSF51735">
    <property type="entry name" value="NAD(P)-binding Rossmann-fold domains"/>
    <property type="match status" value="1"/>
</dbReference>
<name>A0A077ZXC0_STYLE</name>
<protein>
    <submittedName>
        <fullName evidence="7">Male sterility protein</fullName>
    </submittedName>
</protein>
<dbReference type="PANTHER" id="PTHR12563:SF17">
    <property type="entry name" value="DIHYDROXYACETONE PHOSPHATE ACYLTRANSFERASE"/>
    <property type="match status" value="1"/>
</dbReference>
<dbReference type="SUPFAM" id="SSF69593">
    <property type="entry name" value="Glycerol-3-phosphate (1)-acyltransferase"/>
    <property type="match status" value="1"/>
</dbReference>
<dbReference type="GO" id="GO:0008654">
    <property type="term" value="P:phospholipid biosynthetic process"/>
    <property type="evidence" value="ECO:0007669"/>
    <property type="project" value="TreeGrafter"/>
</dbReference>
<dbReference type="GO" id="GO:0031966">
    <property type="term" value="C:mitochondrial membrane"/>
    <property type="evidence" value="ECO:0007669"/>
    <property type="project" value="TreeGrafter"/>
</dbReference>
<dbReference type="EMBL" id="CCKQ01002776">
    <property type="protein sequence ID" value="CDW73882.1"/>
    <property type="molecule type" value="Genomic_DNA"/>
</dbReference>
<dbReference type="InParanoid" id="A0A077ZXC0"/>
<evidence type="ECO:0000256" key="3">
    <source>
        <dbReference type="ARBA" id="ARBA00022679"/>
    </source>
</evidence>
<reference evidence="7 8" key="1">
    <citation type="submission" date="2014-06" db="EMBL/GenBank/DDBJ databases">
        <authorList>
            <person name="Swart Estienne"/>
        </authorList>
    </citation>
    <scope>NUCLEOTIDE SEQUENCE [LARGE SCALE GENOMIC DNA]</scope>
    <source>
        <strain evidence="7 8">130c</strain>
    </source>
</reference>
<comment type="subcellular location">
    <subcellularLocation>
        <location evidence="1">Endomembrane system</location>
        <topology evidence="1">Peripheral membrane protein</topology>
    </subcellularLocation>
</comment>
<dbReference type="GO" id="GO:0019432">
    <property type="term" value="P:triglyceride biosynthetic process"/>
    <property type="evidence" value="ECO:0007669"/>
    <property type="project" value="TreeGrafter"/>
</dbReference>
<comment type="similarity">
    <text evidence="2">Belongs to the GPAT/DAPAT family.</text>
</comment>
<dbReference type="Pfam" id="PF01553">
    <property type="entry name" value="Acyltransferase"/>
    <property type="match status" value="1"/>
</dbReference>
<dbReference type="GO" id="GO:0012505">
    <property type="term" value="C:endomembrane system"/>
    <property type="evidence" value="ECO:0007669"/>
    <property type="project" value="UniProtKB-SubCell"/>
</dbReference>
<dbReference type="CDD" id="cd07993">
    <property type="entry name" value="LPLAT_DHAPAT-like"/>
    <property type="match status" value="1"/>
</dbReference>
<evidence type="ECO:0000256" key="1">
    <source>
        <dbReference type="ARBA" id="ARBA00004184"/>
    </source>
</evidence>
<dbReference type="Proteomes" id="UP000039865">
    <property type="component" value="Unassembled WGS sequence"/>
</dbReference>
<evidence type="ECO:0000313" key="8">
    <source>
        <dbReference type="Proteomes" id="UP000039865"/>
    </source>
</evidence>
<accession>A0A077ZXC0</accession>
<evidence type="ECO:0000259" key="6">
    <source>
        <dbReference type="SMART" id="SM00563"/>
    </source>
</evidence>
<dbReference type="OrthoDB" id="429813at2759"/>
<dbReference type="InterPro" id="IPR041728">
    <property type="entry name" value="GPAT/DHAPAT_LPLAT"/>
</dbReference>
<dbReference type="GO" id="GO:0006631">
    <property type="term" value="P:fatty acid metabolic process"/>
    <property type="evidence" value="ECO:0007669"/>
    <property type="project" value="TreeGrafter"/>
</dbReference>
<dbReference type="Pfam" id="PF19277">
    <property type="entry name" value="GPAT_C"/>
    <property type="match status" value="1"/>
</dbReference>
<dbReference type="Gene3D" id="3.40.50.720">
    <property type="entry name" value="NAD(P)-binding Rossmann-like Domain"/>
    <property type="match status" value="1"/>
</dbReference>
<dbReference type="AlphaFoldDB" id="A0A077ZXC0"/>
<dbReference type="SMART" id="SM00563">
    <property type="entry name" value="PlsC"/>
    <property type="match status" value="1"/>
</dbReference>
<dbReference type="PANTHER" id="PTHR12563">
    <property type="entry name" value="GLYCEROL-3-PHOSPHATE ACYLTRANSFERASE"/>
    <property type="match status" value="1"/>
</dbReference>
<dbReference type="CDD" id="cd09071">
    <property type="entry name" value="FAR_C"/>
    <property type="match status" value="1"/>
</dbReference>
<dbReference type="Pfam" id="PF07993">
    <property type="entry name" value="NAD_binding_4"/>
    <property type="match status" value="1"/>
</dbReference>
<dbReference type="OMA" id="WDPDHHA"/>
<dbReference type="InterPro" id="IPR013120">
    <property type="entry name" value="FAR_NAD-bd"/>
</dbReference>
<sequence>MMIEDYYTNKSILITGCTGFLGKVILEKMLRSLPVVKRIYIAINSRGENNAEYGRFKKEIQDSLVFDRLRTELGEKGLRHIIKQKARDDLGVSPQVQEELFKELNVIINSAGNVEFDTRLDQALKVNVSGPLNLLKLAENATQFECFCQISTCYTLMDKDGLIEEKMMNSPVNWQAIYKQVQQMPLNDIEHYGKIIMGNFPNTYVFTKRMAEHLLVENNTKKLPMMIIRPSIISASLEEPFPGWTDSIGLIGGIYLLAGLGILREIPGNSNNIGDQVPVDIVTNQILACIPATVFQARTSPENLLITHSCTSSVNPIIWSENMEYLRLYFKRSPLKDRVFEPSVNMIKSEKLFNASFYLRRKLPMAIVHKLTNVFGTKIFKGKMDQLKDAIDKCEEIAVLFKPFTKNEWIFSNQRAYKIFKGMNDSDKKNFNFDVTRIKWKMFIMNHGYGIKRFILKEEAEQPSVGYSDVVSYMGVMHGENYLPWLSRGQPLKVRTTDEMKQMILNNNEVKEVIASMVRERSKKLADHFQVMPEEDKIYKEIYKEANNVIERIMSTYNHNLLIPFAQVMKKTFVSIYEKIVINEITLNAVKKICDSRKGPVIFCPTHRSYIDFLLLSLVLYYYKMEVPHICAGEDFLNIIIVNQILRSAGAFFMRRTFKGDDLYKAIFKEYVTLLAADSLNMEFFIEGTRSRTNKILSPKYGFISILTGAYYKERVKDLTFIPVTINYTRTLEGETFPFELTGEEKVKESLGRILKAVQIFSMNLGTIYLDFCDPINFSDFNNQQVALNPKLDPFKNDKDKISITNDLGLKIIYEMQRHVRMMPTTMVSSMLLMHRKGINEEDLDKKVRWLGQDLISRGVMLSTEGLPSSNTLKIGLFHLNDYLAKKRDIFQPLIQHKVDYKNILMLGYYRNPLNYVYFNEGVVIVSLLSFGLESAWSIETGVDISQIRERAIYLADLLKREEVIEERISKSTPQVFDKVIQSMIERKMLIRSEVNSQKLALRSSQETLIIFAASLVWQMVDSYYVAILFTLSMIKNKNIEASTITKRMQWLAESLFEERTIPYYESCNQESFKNAVNALLDMKIFVKASVFLQLNKVYRKDEKKLQEVIAQISQFRQNTNINQFLNQFEQRQLVESGPSNNKQLANGIRRSVLAEFPFLAKL</sequence>
<proteinExistence type="inferred from homology"/>
<evidence type="ECO:0000256" key="2">
    <source>
        <dbReference type="ARBA" id="ARBA00007937"/>
    </source>
</evidence>
<dbReference type="GO" id="GO:0004366">
    <property type="term" value="F:glycerol-3-phosphate O-acyltransferase activity"/>
    <property type="evidence" value="ECO:0007669"/>
    <property type="project" value="TreeGrafter"/>
</dbReference>
<dbReference type="InterPro" id="IPR036291">
    <property type="entry name" value="NAD(P)-bd_dom_sf"/>
</dbReference>
<dbReference type="InterPro" id="IPR045520">
    <property type="entry name" value="GPAT/DHAPAT_C"/>
</dbReference>
<keyword evidence="8" id="KW-1185">Reference proteome</keyword>
<dbReference type="InterPro" id="IPR022284">
    <property type="entry name" value="GPAT/DHAPAT"/>
</dbReference>
<feature type="domain" description="Phospholipid/glycerol acyltransferase" evidence="6">
    <location>
        <begin position="601"/>
        <end position="729"/>
    </location>
</feature>
<keyword evidence="3" id="KW-0808">Transferase</keyword>
<organism evidence="7 8">
    <name type="scientific">Stylonychia lemnae</name>
    <name type="common">Ciliate</name>
    <dbReference type="NCBI Taxonomy" id="5949"/>
    <lineage>
        <taxon>Eukaryota</taxon>
        <taxon>Sar</taxon>
        <taxon>Alveolata</taxon>
        <taxon>Ciliophora</taxon>
        <taxon>Intramacronucleata</taxon>
        <taxon>Spirotrichea</taxon>
        <taxon>Stichotrichia</taxon>
        <taxon>Sporadotrichida</taxon>
        <taxon>Oxytrichidae</taxon>
        <taxon>Stylonychinae</taxon>
        <taxon>Stylonychia</taxon>
    </lineage>
</organism>
<dbReference type="InterPro" id="IPR033640">
    <property type="entry name" value="FAR_C"/>
</dbReference>
<dbReference type="InterPro" id="IPR002123">
    <property type="entry name" value="Plipid/glycerol_acylTrfase"/>
</dbReference>
<keyword evidence="5" id="KW-0012">Acyltransferase</keyword>